<evidence type="ECO:0000256" key="6">
    <source>
        <dbReference type="ARBA" id="ARBA00023145"/>
    </source>
</evidence>
<gene>
    <name evidence="13" type="ORF">EBBID32_25130</name>
</gene>
<keyword evidence="11" id="KW-0317">Glutathione biosynthesis</keyword>
<comment type="PTM">
    <text evidence="11">Cleaved by autocatalysis into a large and a small subunit.</text>
</comment>
<keyword evidence="12" id="KW-0732">Signal</keyword>
<dbReference type="InterPro" id="IPR029055">
    <property type="entry name" value="Ntn_hydrolases_N"/>
</dbReference>
<dbReference type="GO" id="GO:0006750">
    <property type="term" value="P:glutathione biosynthetic process"/>
    <property type="evidence" value="ECO:0007669"/>
    <property type="project" value="UniProtKB-KW"/>
</dbReference>
<dbReference type="NCBIfam" id="TIGR00066">
    <property type="entry name" value="g_glut_trans"/>
    <property type="match status" value="1"/>
</dbReference>
<keyword evidence="14" id="KW-1185">Reference proteome</keyword>
<comment type="catalytic activity">
    <reaction evidence="8 11">
        <text>an N-terminal (5-L-glutamyl)-[peptide] + an alpha-amino acid = 5-L-glutamyl amino acid + an N-terminal L-alpha-aminoacyl-[peptide]</text>
        <dbReference type="Rhea" id="RHEA:23904"/>
        <dbReference type="Rhea" id="RHEA-COMP:9780"/>
        <dbReference type="Rhea" id="RHEA-COMP:9795"/>
        <dbReference type="ChEBI" id="CHEBI:77644"/>
        <dbReference type="ChEBI" id="CHEBI:78597"/>
        <dbReference type="ChEBI" id="CHEBI:78599"/>
        <dbReference type="ChEBI" id="CHEBI:78608"/>
        <dbReference type="EC" id="2.3.2.2"/>
    </reaction>
</comment>
<dbReference type="PANTHER" id="PTHR43199">
    <property type="entry name" value="GLUTATHIONE HYDROLASE"/>
    <property type="match status" value="1"/>
</dbReference>
<dbReference type="EMBL" id="CAVK010000123">
    <property type="protein sequence ID" value="CCW18162.1"/>
    <property type="molecule type" value="Genomic_DNA"/>
</dbReference>
<dbReference type="InterPro" id="IPR000101">
    <property type="entry name" value="GGT_peptidase"/>
</dbReference>
<dbReference type="UniPathway" id="UPA00204"/>
<dbReference type="PANTHER" id="PTHR43199:SF1">
    <property type="entry name" value="GLUTATHIONE HYDROLASE PROENZYME"/>
    <property type="match status" value="1"/>
</dbReference>
<dbReference type="SUPFAM" id="SSF56235">
    <property type="entry name" value="N-terminal nucleophile aminohydrolases (Ntn hydrolases)"/>
    <property type="match status" value="1"/>
</dbReference>
<evidence type="ECO:0000256" key="2">
    <source>
        <dbReference type="ARBA" id="ARBA00001089"/>
    </source>
</evidence>
<evidence type="ECO:0000256" key="3">
    <source>
        <dbReference type="ARBA" id="ARBA00009381"/>
    </source>
</evidence>
<feature type="chain" id="PRO_5004108039" description="Glutathione hydrolase proenzyme" evidence="12">
    <location>
        <begin position="20"/>
        <end position="576"/>
    </location>
</feature>
<evidence type="ECO:0000256" key="8">
    <source>
        <dbReference type="ARBA" id="ARBA00047417"/>
    </source>
</evidence>
<dbReference type="AlphaFoldDB" id="N1MR85"/>
<dbReference type="Proteomes" id="UP000013201">
    <property type="component" value="Unassembled WGS sequence"/>
</dbReference>
<dbReference type="GO" id="GO:0036374">
    <property type="term" value="F:glutathione hydrolase activity"/>
    <property type="evidence" value="ECO:0007669"/>
    <property type="project" value="UniProtKB-UniRule"/>
</dbReference>
<sequence>MISYAVIVSLMASATMGQAQLPVAPPQERGSGGDIVNYSQIHGPVIGRKGMVASQSAPATDVGVEILRQGGNAVDATIAVAFAEAVTLPRAGNIGGGGYMVIHIAAKDGKPAKTITINYYGTAPRATTPGLLLGPDGKFDRSKSMTFQNVAVPGTVAGMWEAHRMFGSLPWKKLVEPAIRLAAQGYRLSDGEAEATAGRREVMMKDPGATKAFFKRDGSAYKPGDIFKQPDLAWSLKQVAARGRDGFYKGPLAQKMVAGIRSGGGIVDEQDLADFKVEILEPIWGSYRGHDIAFMPPTSSGATLAEIMNLLEHFPMKDYGWGSVQGLHIMSEAMKVAGSDRRLIGGLPDWKTPAKGIASKAYADERVKLISPTASLNGANLPDGNPYPHESPDTTHYSVADKYGNAVSNTYTLTASYGAHVVPQGTGVLLNNSLGNFNWGREKGREANWPAPGKRLGSTITPLIVFKDKKPWLVTGSPGGGYIISAMTQVLVNTIDHGLNIAEAAERPRIHQSSADDPLELEEGFSPDLKPLLEAKGHKVRLSDTMGSTQSIMVEGEKFLGAADTRRPDALAKGVE</sequence>
<feature type="binding site" evidence="10">
    <location>
        <begin position="458"/>
        <end position="459"/>
    </location>
    <ligand>
        <name>L-glutamate</name>
        <dbReference type="ChEBI" id="CHEBI:29985"/>
    </ligand>
</feature>
<reference evidence="13 14" key="1">
    <citation type="submission" date="2013-03" db="EMBL/GenBank/DDBJ databases">
        <authorList>
            <person name="Le V."/>
        </authorList>
    </citation>
    <scope>NUCLEOTIDE SEQUENCE [LARGE SCALE GENOMIC DNA]</scope>
    <source>
        <strain evidence="13 14">BiD32</strain>
    </source>
</reference>
<evidence type="ECO:0000256" key="4">
    <source>
        <dbReference type="ARBA" id="ARBA00022679"/>
    </source>
</evidence>
<evidence type="ECO:0000313" key="14">
    <source>
        <dbReference type="Proteomes" id="UP000013201"/>
    </source>
</evidence>
<keyword evidence="6 11" id="KW-0865">Zymogen</keyword>
<comment type="similarity">
    <text evidence="3 11">Belongs to the gamma-glutamyltransferase family.</text>
</comment>
<dbReference type="PRINTS" id="PR01210">
    <property type="entry name" value="GGTRANSPTASE"/>
</dbReference>
<comment type="subunit">
    <text evidence="11">This enzyme consists of two polypeptide chains, which are synthesized in precursor form from a single polypeptide.</text>
</comment>
<dbReference type="EC" id="3.4.19.13" evidence="11"/>
<dbReference type="Pfam" id="PF01019">
    <property type="entry name" value="G_glu_transpept"/>
    <property type="match status" value="1"/>
</dbReference>
<dbReference type="EC" id="2.3.2.2" evidence="11"/>
<name>N1MR85_9SPHN</name>
<feature type="signal peptide" evidence="12">
    <location>
        <begin position="1"/>
        <end position="19"/>
    </location>
</feature>
<evidence type="ECO:0000256" key="12">
    <source>
        <dbReference type="SAM" id="SignalP"/>
    </source>
</evidence>
<dbReference type="Gene3D" id="3.60.20.40">
    <property type="match status" value="1"/>
</dbReference>
<evidence type="ECO:0000256" key="5">
    <source>
        <dbReference type="ARBA" id="ARBA00022801"/>
    </source>
</evidence>
<proteinExistence type="inferred from homology"/>
<protein>
    <recommendedName>
        <fullName evidence="11">Glutathione hydrolase proenzyme</fullName>
        <ecNumber evidence="11">2.3.2.2</ecNumber>
        <ecNumber evidence="11">3.4.19.13</ecNumber>
    </recommendedName>
    <component>
        <recommendedName>
            <fullName evidence="11">Glutathione hydrolase large chain</fullName>
        </recommendedName>
    </component>
    <component>
        <recommendedName>
            <fullName evidence="11">Glutathione hydrolase small chain</fullName>
        </recommendedName>
    </component>
</protein>
<evidence type="ECO:0000256" key="9">
    <source>
        <dbReference type="PIRSR" id="PIRSR600101-1"/>
    </source>
</evidence>
<keyword evidence="5 11" id="KW-0378">Hydrolase</keyword>
<dbReference type="GO" id="GO:0006751">
    <property type="term" value="P:glutathione catabolic process"/>
    <property type="evidence" value="ECO:0007669"/>
    <property type="project" value="UniProtKB-UniRule"/>
</dbReference>
<organism evidence="13 14">
    <name type="scientific">Sphingobium indicum BiD32</name>
    <dbReference type="NCBI Taxonomy" id="1301087"/>
    <lineage>
        <taxon>Bacteria</taxon>
        <taxon>Pseudomonadati</taxon>
        <taxon>Pseudomonadota</taxon>
        <taxon>Alphaproteobacteria</taxon>
        <taxon>Sphingomonadales</taxon>
        <taxon>Sphingomonadaceae</taxon>
        <taxon>Sphingobium</taxon>
    </lineage>
</organism>
<dbReference type="InterPro" id="IPR043138">
    <property type="entry name" value="GGT_lsub"/>
</dbReference>
<reference evidence="14" key="2">
    <citation type="submission" date="2013-04" db="EMBL/GenBank/DDBJ databases">
        <title>Bisphenol A degrading Sphingobium sp. strain BiD32.</title>
        <authorList>
            <person name="Nielsen J.L."/>
            <person name="Zhou N.A."/>
            <person name="Kjeldal H."/>
        </authorList>
    </citation>
    <scope>NUCLEOTIDE SEQUENCE [LARGE SCALE GENOMIC DNA]</scope>
    <source>
        <strain evidence="14">BiD32</strain>
    </source>
</reference>
<dbReference type="GO" id="GO:0103068">
    <property type="term" value="F:leukotriene C4 gamma-glutamyl transferase activity"/>
    <property type="evidence" value="ECO:0007669"/>
    <property type="project" value="UniProtKB-EC"/>
</dbReference>
<comment type="catalytic activity">
    <reaction evidence="2 11">
        <text>glutathione + H2O = L-cysteinylglycine + L-glutamate</text>
        <dbReference type="Rhea" id="RHEA:28807"/>
        <dbReference type="ChEBI" id="CHEBI:15377"/>
        <dbReference type="ChEBI" id="CHEBI:29985"/>
        <dbReference type="ChEBI" id="CHEBI:57925"/>
        <dbReference type="ChEBI" id="CHEBI:61694"/>
        <dbReference type="EC" id="3.4.19.13"/>
    </reaction>
</comment>
<keyword evidence="7 11" id="KW-0012">Acyltransferase</keyword>
<evidence type="ECO:0000256" key="11">
    <source>
        <dbReference type="RuleBase" id="RU368036"/>
    </source>
</evidence>
<comment type="caution">
    <text evidence="13">The sequence shown here is derived from an EMBL/GenBank/DDBJ whole genome shotgun (WGS) entry which is preliminary data.</text>
</comment>
<evidence type="ECO:0000256" key="1">
    <source>
        <dbReference type="ARBA" id="ARBA00001049"/>
    </source>
</evidence>
<feature type="binding site" evidence="10">
    <location>
        <position position="480"/>
    </location>
    <ligand>
        <name>L-glutamate</name>
        <dbReference type="ChEBI" id="CHEBI:29985"/>
    </ligand>
</feature>
<evidence type="ECO:0000313" key="13">
    <source>
        <dbReference type="EMBL" id="CCW18162.1"/>
    </source>
</evidence>
<comment type="catalytic activity">
    <reaction evidence="1 11">
        <text>an S-substituted glutathione + H2O = an S-substituted L-cysteinylglycine + L-glutamate</text>
        <dbReference type="Rhea" id="RHEA:59468"/>
        <dbReference type="ChEBI" id="CHEBI:15377"/>
        <dbReference type="ChEBI" id="CHEBI:29985"/>
        <dbReference type="ChEBI" id="CHEBI:90779"/>
        <dbReference type="ChEBI" id="CHEBI:143103"/>
        <dbReference type="EC" id="3.4.19.13"/>
    </reaction>
</comment>
<dbReference type="Gene3D" id="1.10.246.130">
    <property type="match status" value="1"/>
</dbReference>
<evidence type="ECO:0000256" key="7">
    <source>
        <dbReference type="ARBA" id="ARBA00023315"/>
    </source>
</evidence>
<dbReference type="InterPro" id="IPR043137">
    <property type="entry name" value="GGT_ssub_C"/>
</dbReference>
<dbReference type="InterPro" id="IPR051792">
    <property type="entry name" value="GGT_bact"/>
</dbReference>
<evidence type="ECO:0000256" key="10">
    <source>
        <dbReference type="PIRSR" id="PIRSR600101-2"/>
    </source>
</evidence>
<comment type="pathway">
    <text evidence="11">Sulfur metabolism; glutathione metabolism.</text>
</comment>
<feature type="active site" description="Nucleophile" evidence="9">
    <location>
        <position position="394"/>
    </location>
</feature>
<keyword evidence="4 11" id="KW-0808">Transferase</keyword>
<accession>N1MR85</accession>